<protein>
    <submittedName>
        <fullName evidence="1">Uncharacterized protein</fullName>
    </submittedName>
</protein>
<name>A0A392TL34_9FABA</name>
<feature type="non-terminal residue" evidence="1">
    <location>
        <position position="37"/>
    </location>
</feature>
<dbReference type="AlphaFoldDB" id="A0A392TL34"/>
<evidence type="ECO:0000313" key="2">
    <source>
        <dbReference type="Proteomes" id="UP000265520"/>
    </source>
</evidence>
<comment type="caution">
    <text evidence="1">The sequence shown here is derived from an EMBL/GenBank/DDBJ whole genome shotgun (WGS) entry which is preliminary data.</text>
</comment>
<organism evidence="1 2">
    <name type="scientific">Trifolium medium</name>
    <dbReference type="NCBI Taxonomy" id="97028"/>
    <lineage>
        <taxon>Eukaryota</taxon>
        <taxon>Viridiplantae</taxon>
        <taxon>Streptophyta</taxon>
        <taxon>Embryophyta</taxon>
        <taxon>Tracheophyta</taxon>
        <taxon>Spermatophyta</taxon>
        <taxon>Magnoliopsida</taxon>
        <taxon>eudicotyledons</taxon>
        <taxon>Gunneridae</taxon>
        <taxon>Pentapetalae</taxon>
        <taxon>rosids</taxon>
        <taxon>fabids</taxon>
        <taxon>Fabales</taxon>
        <taxon>Fabaceae</taxon>
        <taxon>Papilionoideae</taxon>
        <taxon>50 kb inversion clade</taxon>
        <taxon>NPAAA clade</taxon>
        <taxon>Hologalegina</taxon>
        <taxon>IRL clade</taxon>
        <taxon>Trifolieae</taxon>
        <taxon>Trifolium</taxon>
    </lineage>
</organism>
<proteinExistence type="predicted"/>
<accession>A0A392TL34</accession>
<dbReference type="Proteomes" id="UP000265520">
    <property type="component" value="Unassembled WGS sequence"/>
</dbReference>
<reference evidence="1 2" key="1">
    <citation type="journal article" date="2018" name="Front. Plant Sci.">
        <title>Red Clover (Trifolium pratense) and Zigzag Clover (T. medium) - A Picture of Genomic Similarities and Differences.</title>
        <authorList>
            <person name="Dluhosova J."/>
            <person name="Istvanek J."/>
            <person name="Nedelnik J."/>
            <person name="Repkova J."/>
        </authorList>
    </citation>
    <scope>NUCLEOTIDE SEQUENCE [LARGE SCALE GENOMIC DNA]</scope>
    <source>
        <strain evidence="2">cv. 10/8</strain>
        <tissue evidence="1">Leaf</tissue>
    </source>
</reference>
<dbReference type="EMBL" id="LXQA010603766">
    <property type="protein sequence ID" value="MCI61658.1"/>
    <property type="molecule type" value="Genomic_DNA"/>
</dbReference>
<sequence>MPRHLPAPKKIRPYCSVYSIYFDDVTVNCIRVMSHEG</sequence>
<evidence type="ECO:0000313" key="1">
    <source>
        <dbReference type="EMBL" id="MCI61658.1"/>
    </source>
</evidence>
<keyword evidence="2" id="KW-1185">Reference proteome</keyword>